<accession>A0A9P7QQ67</accession>
<protein>
    <submittedName>
        <fullName evidence="2">Uncharacterized protein</fullName>
    </submittedName>
</protein>
<feature type="region of interest" description="Disordered" evidence="1">
    <location>
        <begin position="1"/>
        <end position="83"/>
    </location>
</feature>
<sequence>MCSSSSPYSYYSYKSTRNELKRNNTRKRPNQERTGFRRPGQRPSPMLWPMSPLHPNRRRTRAPRLSAHLGNAGAGRDSLAPSPRRYHIPDNAVGFIGVGTW</sequence>
<feature type="compositionally biased region" description="Low complexity" evidence="1">
    <location>
        <begin position="1"/>
        <end position="15"/>
    </location>
</feature>
<dbReference type="Proteomes" id="UP000699042">
    <property type="component" value="Unassembled WGS sequence"/>
</dbReference>
<reference evidence="2" key="1">
    <citation type="submission" date="2021-05" db="EMBL/GenBank/DDBJ databases">
        <title>Comparative genomics of three Colletotrichum scovillei strains and genetic complementation revealed genes involved fungal growth and virulence on chili pepper.</title>
        <authorList>
            <person name="Hsieh D.-K."/>
            <person name="Chuang S.-C."/>
            <person name="Chen C.-Y."/>
            <person name="Chao Y.-T."/>
            <person name="Lu M.-Y.J."/>
            <person name="Lee M.-H."/>
            <person name="Shih M.-C."/>
        </authorList>
    </citation>
    <scope>NUCLEOTIDE SEQUENCE</scope>
    <source>
        <strain evidence="2">Coll-153</strain>
    </source>
</reference>
<keyword evidence="3" id="KW-1185">Reference proteome</keyword>
<proteinExistence type="predicted"/>
<evidence type="ECO:0000313" key="3">
    <source>
        <dbReference type="Proteomes" id="UP000699042"/>
    </source>
</evidence>
<dbReference type="AlphaFoldDB" id="A0A9P7QQ67"/>
<name>A0A9P7QQ67_9PEZI</name>
<feature type="non-terminal residue" evidence="2">
    <location>
        <position position="101"/>
    </location>
</feature>
<dbReference type="EMBL" id="JAESDN010000023">
    <property type="protein sequence ID" value="KAG7040562.1"/>
    <property type="molecule type" value="Genomic_DNA"/>
</dbReference>
<organism evidence="2 3">
    <name type="scientific">Colletotrichum scovillei</name>
    <dbReference type="NCBI Taxonomy" id="1209932"/>
    <lineage>
        <taxon>Eukaryota</taxon>
        <taxon>Fungi</taxon>
        <taxon>Dikarya</taxon>
        <taxon>Ascomycota</taxon>
        <taxon>Pezizomycotina</taxon>
        <taxon>Sordariomycetes</taxon>
        <taxon>Hypocreomycetidae</taxon>
        <taxon>Glomerellales</taxon>
        <taxon>Glomerellaceae</taxon>
        <taxon>Colletotrichum</taxon>
        <taxon>Colletotrichum acutatum species complex</taxon>
    </lineage>
</organism>
<evidence type="ECO:0000313" key="2">
    <source>
        <dbReference type="EMBL" id="KAG7040562.1"/>
    </source>
</evidence>
<comment type="caution">
    <text evidence="2">The sequence shown here is derived from an EMBL/GenBank/DDBJ whole genome shotgun (WGS) entry which is preliminary data.</text>
</comment>
<evidence type="ECO:0000256" key="1">
    <source>
        <dbReference type="SAM" id="MobiDB-lite"/>
    </source>
</evidence>
<gene>
    <name evidence="2" type="ORF">JMJ77_011426</name>
</gene>